<feature type="transmembrane region" description="Helical" evidence="1">
    <location>
        <begin position="70"/>
        <end position="90"/>
    </location>
</feature>
<evidence type="ECO:0000256" key="1">
    <source>
        <dbReference type="SAM" id="Phobius"/>
    </source>
</evidence>
<keyword evidence="1" id="KW-0812">Transmembrane</keyword>
<keyword evidence="1" id="KW-1133">Transmembrane helix</keyword>
<dbReference type="OrthoDB" id="8085742at2"/>
<accession>A0A271KEM7</accession>
<evidence type="ECO:0000259" key="2">
    <source>
        <dbReference type="Pfam" id="PF04892"/>
    </source>
</evidence>
<organism evidence="3 4">
    <name type="scientific">Mesorhizobium wenxiniae</name>
    <dbReference type="NCBI Taxonomy" id="2014805"/>
    <lineage>
        <taxon>Bacteria</taxon>
        <taxon>Pseudomonadati</taxon>
        <taxon>Pseudomonadota</taxon>
        <taxon>Alphaproteobacteria</taxon>
        <taxon>Hyphomicrobiales</taxon>
        <taxon>Phyllobacteriaceae</taxon>
        <taxon>Mesorhizobium</taxon>
    </lineage>
</organism>
<dbReference type="EMBL" id="NPKH01000025">
    <property type="protein sequence ID" value="PAP93475.1"/>
    <property type="molecule type" value="Genomic_DNA"/>
</dbReference>
<reference evidence="3 4" key="1">
    <citation type="submission" date="2017-08" db="EMBL/GenBank/DDBJ databases">
        <title>Mesorhizobium wenxinae sp. nov., a novel rhizobial species isolated from root nodules of chickpea (Cicer arietinum L.).</title>
        <authorList>
            <person name="Zhang J."/>
        </authorList>
    </citation>
    <scope>NUCLEOTIDE SEQUENCE [LARGE SCALE GENOMIC DNA]</scope>
    <source>
        <strain evidence="4">WYCCWR 10019</strain>
    </source>
</reference>
<evidence type="ECO:0000313" key="4">
    <source>
        <dbReference type="Proteomes" id="UP000215931"/>
    </source>
</evidence>
<name>A0A271KEM7_9HYPH</name>
<evidence type="ECO:0000313" key="3">
    <source>
        <dbReference type="EMBL" id="PAP93475.1"/>
    </source>
</evidence>
<feature type="transmembrane region" description="Helical" evidence="1">
    <location>
        <begin position="45"/>
        <end position="63"/>
    </location>
</feature>
<keyword evidence="1" id="KW-0472">Membrane</keyword>
<dbReference type="Pfam" id="PF04892">
    <property type="entry name" value="VanZ"/>
    <property type="match status" value="1"/>
</dbReference>
<dbReference type="Proteomes" id="UP000215931">
    <property type="component" value="Unassembled WGS sequence"/>
</dbReference>
<keyword evidence="4" id="KW-1185">Reference proteome</keyword>
<gene>
    <name evidence="3" type="ORF">CIT31_20975</name>
</gene>
<dbReference type="AlphaFoldDB" id="A0A271KEM7"/>
<dbReference type="InterPro" id="IPR006976">
    <property type="entry name" value="VanZ-like"/>
</dbReference>
<comment type="caution">
    <text evidence="3">The sequence shown here is derived from an EMBL/GenBank/DDBJ whole genome shotgun (WGS) entry which is preliminary data.</text>
</comment>
<feature type="transmembrane region" description="Helical" evidence="1">
    <location>
        <begin position="12"/>
        <end position="33"/>
    </location>
</feature>
<proteinExistence type="predicted"/>
<sequence length="124" mass="12989">MLRAGSYPIAARVAFLVALAGVLLLALFPEWLLQNLGVTFTHHGKLIHAAAFAVLAALGSVGWTKHKAKLIVLLAFSGLAIEVVQGAQLIGRGPDVFDWIADCAGMACGITIASWTKWLAGGLP</sequence>
<feature type="domain" description="VanZ-like" evidence="2">
    <location>
        <begin position="41"/>
        <end position="115"/>
    </location>
</feature>
<protein>
    <recommendedName>
        <fullName evidence="2">VanZ-like domain-containing protein</fullName>
    </recommendedName>
</protein>
<dbReference type="RefSeq" id="WP_095520217.1">
    <property type="nucleotide sequence ID" value="NZ_NPKH01000025.1"/>
</dbReference>